<dbReference type="InterPro" id="IPR055345">
    <property type="entry name" value="Ribosomal_eL24-rel_arc"/>
</dbReference>
<evidence type="ECO:0000256" key="4">
    <source>
        <dbReference type="ARBA" id="ARBA00023274"/>
    </source>
</evidence>
<keyword evidence="3 5" id="KW-0689">Ribosomal protein</keyword>
<evidence type="ECO:0000313" key="9">
    <source>
        <dbReference type="Proteomes" id="UP000766550"/>
    </source>
</evidence>
<dbReference type="AlphaFoldDB" id="A0A8J8C253"/>
<dbReference type="Gene3D" id="2.30.170.20">
    <property type="entry name" value="Ribosomal protein L24e"/>
    <property type="match status" value="1"/>
</dbReference>
<sequence>MPRTRECDYCGTDIEPGTGTMFVHNDGTTVHFCSSKCENNAELGREARNLGWTESGRGAGGEVEHADDTVEDESAEDEADDVAPDLEAAEDEAEADESEEEAETTEESESESEEDEETEEAEA</sequence>
<gene>
    <name evidence="5" type="primary">rpl24e</name>
    <name evidence="8" type="ORF">KTS45_00465</name>
</gene>
<keyword evidence="5" id="KW-0479">Metal-binding</keyword>
<keyword evidence="2 5" id="KW-0863">Zinc-finger</keyword>
<dbReference type="RefSeq" id="WP_162315846.1">
    <property type="nucleotide sequence ID" value="NZ_JAHQXF010000001.1"/>
</dbReference>
<dbReference type="PROSITE" id="PS01073">
    <property type="entry name" value="RIBOSOMAL_L24E"/>
    <property type="match status" value="1"/>
</dbReference>
<comment type="cofactor">
    <cofactor evidence="5">
        <name>Zn(2+)</name>
        <dbReference type="ChEBI" id="CHEBI:29105"/>
    </cofactor>
    <text evidence="5">Binds 1 zinc ion per subunit.</text>
</comment>
<dbReference type="InterPro" id="IPR038630">
    <property type="entry name" value="L24e/L24_sf"/>
</dbReference>
<organism evidence="8 9">
    <name type="scientific">Haloarcula limicola</name>
    <dbReference type="NCBI Taxonomy" id="1429915"/>
    <lineage>
        <taxon>Archaea</taxon>
        <taxon>Methanobacteriati</taxon>
        <taxon>Methanobacteriota</taxon>
        <taxon>Stenosarchaea group</taxon>
        <taxon>Halobacteria</taxon>
        <taxon>Halobacteriales</taxon>
        <taxon>Haloarculaceae</taxon>
        <taxon>Haloarcula</taxon>
    </lineage>
</organism>
<keyword evidence="5" id="KW-0699">rRNA-binding</keyword>
<dbReference type="InterPro" id="IPR011017">
    <property type="entry name" value="TRASH_dom"/>
</dbReference>
<keyword evidence="5" id="KW-0694">RNA-binding</keyword>
<dbReference type="EMBL" id="JAHQXF010000001">
    <property type="protein sequence ID" value="MBV0922662.1"/>
    <property type="molecule type" value="Genomic_DNA"/>
</dbReference>
<dbReference type="InterPro" id="IPR000988">
    <property type="entry name" value="Ribosomal_eL24-rel_N"/>
</dbReference>
<reference evidence="8 9" key="1">
    <citation type="submission" date="2021-06" db="EMBL/GenBank/DDBJ databases">
        <title>New haloarchaea isolates fom saline soil.</title>
        <authorList>
            <person name="Duran-Viseras A."/>
            <person name="Sanchez-Porro C.S."/>
            <person name="Ventosa A."/>
        </authorList>
    </citation>
    <scope>NUCLEOTIDE SEQUENCE [LARGE SCALE GENOMIC DNA]</scope>
    <source>
        <strain evidence="8 9">JCM 183640</strain>
    </source>
</reference>
<dbReference type="NCBIfam" id="NF034186">
    <property type="entry name" value="PRK14891.1-1"/>
    <property type="match status" value="1"/>
</dbReference>
<keyword evidence="4 5" id="KW-0687">Ribonucleoprotein</keyword>
<dbReference type="GO" id="GO:0019843">
    <property type="term" value="F:rRNA binding"/>
    <property type="evidence" value="ECO:0007669"/>
    <property type="project" value="UniProtKB-UniRule"/>
</dbReference>
<dbReference type="GO" id="GO:0005840">
    <property type="term" value="C:ribosome"/>
    <property type="evidence" value="ECO:0007669"/>
    <property type="project" value="UniProtKB-KW"/>
</dbReference>
<dbReference type="InterPro" id="IPR023442">
    <property type="entry name" value="Ribosomal_eL24_CS"/>
</dbReference>
<dbReference type="OrthoDB" id="55506at2157"/>
<comment type="function">
    <text evidence="5">Binds to the 23S rRNA.</text>
</comment>
<dbReference type="SUPFAM" id="SSF57716">
    <property type="entry name" value="Glucocorticoid receptor-like (DNA-binding domain)"/>
    <property type="match status" value="1"/>
</dbReference>
<dbReference type="Pfam" id="PF01246">
    <property type="entry name" value="Ribosomal_L24e"/>
    <property type="match status" value="1"/>
</dbReference>
<feature type="compositionally biased region" description="Acidic residues" evidence="6">
    <location>
        <begin position="69"/>
        <end position="123"/>
    </location>
</feature>
<keyword evidence="9" id="KW-1185">Reference proteome</keyword>
<evidence type="ECO:0000256" key="6">
    <source>
        <dbReference type="SAM" id="MobiDB-lite"/>
    </source>
</evidence>
<accession>A0A8J8C253</accession>
<feature type="binding site" evidence="5">
    <location>
        <position position="10"/>
    </location>
    <ligand>
        <name>Zn(2+)</name>
        <dbReference type="ChEBI" id="CHEBI:29105"/>
    </ligand>
</feature>
<evidence type="ECO:0000256" key="5">
    <source>
        <dbReference type="HAMAP-Rule" id="MF_00773"/>
    </source>
</evidence>
<comment type="caution">
    <text evidence="8">The sequence shown here is derived from an EMBL/GenBank/DDBJ whole genome shotgun (WGS) entry which is preliminary data.</text>
</comment>
<protein>
    <recommendedName>
        <fullName evidence="5">Large ribosomal subunit protein eL24</fullName>
    </recommendedName>
</protein>
<feature type="binding site" evidence="5">
    <location>
        <position position="37"/>
    </location>
    <ligand>
        <name>Zn(2+)</name>
        <dbReference type="ChEBI" id="CHEBI:29105"/>
    </ligand>
</feature>
<dbReference type="GO" id="GO:0008270">
    <property type="term" value="F:zinc ion binding"/>
    <property type="evidence" value="ECO:0007669"/>
    <property type="project" value="UniProtKB-UniRule"/>
</dbReference>
<evidence type="ECO:0000313" key="8">
    <source>
        <dbReference type="EMBL" id="MBV0922662.1"/>
    </source>
</evidence>
<feature type="region of interest" description="Disordered" evidence="6">
    <location>
        <begin position="48"/>
        <end position="123"/>
    </location>
</feature>
<dbReference type="HAMAP" id="MF_00773">
    <property type="entry name" value="Ribosomal_eL24"/>
    <property type="match status" value="1"/>
</dbReference>
<dbReference type="GO" id="GO:1990904">
    <property type="term" value="C:ribonucleoprotein complex"/>
    <property type="evidence" value="ECO:0007669"/>
    <property type="project" value="UniProtKB-KW"/>
</dbReference>
<evidence type="ECO:0000256" key="3">
    <source>
        <dbReference type="ARBA" id="ARBA00022980"/>
    </source>
</evidence>
<feature type="binding site" evidence="5">
    <location>
        <position position="7"/>
    </location>
    <ligand>
        <name>Zn(2+)</name>
        <dbReference type="ChEBI" id="CHEBI:29105"/>
    </ligand>
</feature>
<evidence type="ECO:0000256" key="1">
    <source>
        <dbReference type="ARBA" id="ARBA00005647"/>
    </source>
</evidence>
<name>A0A8J8C253_9EURY</name>
<comment type="subunit">
    <text evidence="5">Part of the 50S ribosomal subunit. Forms a cluster with proteins L3 and L14.</text>
</comment>
<dbReference type="SMART" id="SM00746">
    <property type="entry name" value="TRASH"/>
    <property type="match status" value="1"/>
</dbReference>
<dbReference type="CDD" id="cd00472">
    <property type="entry name" value="Ribosomal_L24e_L24"/>
    <property type="match status" value="1"/>
</dbReference>
<dbReference type="Proteomes" id="UP000766550">
    <property type="component" value="Unassembled WGS sequence"/>
</dbReference>
<proteinExistence type="inferred from homology"/>
<keyword evidence="5" id="KW-0862">Zinc</keyword>
<dbReference type="GO" id="GO:0006412">
    <property type="term" value="P:translation"/>
    <property type="evidence" value="ECO:0007669"/>
    <property type="project" value="UniProtKB-UniRule"/>
</dbReference>
<feature type="domain" description="TRASH" evidence="7">
    <location>
        <begin position="7"/>
        <end position="45"/>
    </location>
</feature>
<feature type="binding site" evidence="5">
    <location>
        <position position="33"/>
    </location>
    <ligand>
        <name>Zn(2+)</name>
        <dbReference type="ChEBI" id="CHEBI:29105"/>
    </ligand>
</feature>
<dbReference type="GO" id="GO:0003735">
    <property type="term" value="F:structural constituent of ribosome"/>
    <property type="evidence" value="ECO:0007669"/>
    <property type="project" value="InterPro"/>
</dbReference>
<feature type="zinc finger region" description="C4-type" evidence="5">
    <location>
        <begin position="7"/>
        <end position="37"/>
    </location>
</feature>
<evidence type="ECO:0000256" key="2">
    <source>
        <dbReference type="ARBA" id="ARBA00022771"/>
    </source>
</evidence>
<evidence type="ECO:0000259" key="7">
    <source>
        <dbReference type="SMART" id="SM00746"/>
    </source>
</evidence>
<comment type="similarity">
    <text evidence="1 5">Belongs to the eukaryotic ribosomal protein eL24 family.</text>
</comment>